<dbReference type="SMART" id="SM01036">
    <property type="entry name" value="BP28CT"/>
    <property type="match status" value="1"/>
</dbReference>
<keyword evidence="4 7" id="KW-0698">rRNA processing</keyword>
<dbReference type="InterPro" id="IPR011989">
    <property type="entry name" value="ARM-like"/>
</dbReference>
<keyword evidence="11" id="KW-1185">Reference proteome</keyword>
<evidence type="ECO:0000313" key="11">
    <source>
        <dbReference type="Proteomes" id="UP001344447"/>
    </source>
</evidence>
<evidence type="ECO:0000256" key="6">
    <source>
        <dbReference type="ARBA" id="ARBA00023274"/>
    </source>
</evidence>
<dbReference type="GO" id="GO:0030686">
    <property type="term" value="C:90S preribosome"/>
    <property type="evidence" value="ECO:0007669"/>
    <property type="project" value="TreeGrafter"/>
</dbReference>
<dbReference type="Pfam" id="PF12397">
    <property type="entry name" value="U3snoRNP10"/>
    <property type="match status" value="1"/>
</dbReference>
<comment type="function">
    <text evidence="7">Involved in nucleolar processing of pre-18S ribosomal RNA.</text>
</comment>
<evidence type="ECO:0000256" key="3">
    <source>
        <dbReference type="ARBA" id="ARBA00022517"/>
    </source>
</evidence>
<sequence length="2207" mass="250915">MTTSLDKQLLQVKEKIHYVDVSKKRDSLLFGAVEAANIDLDSVLAMGQEGLSELINIDSRFKCFQLTLFSENSKSFNRILENKIENDKIDLEINKFLELQSNYFLLSSAHKSLEWLIRRYRINEFNIDSIISSIIPYHESNIFAKFLSILRFEFNKKWQFLTGVQENKVYIPREYFISVVGSHPFFLDFIYSTIETYDKKDVMSKPLVSFFTAFLIELLSVKTTPYIRDTLSCLTKCLKSKNSDLQLSAYMVLSIIASKVTLSKDVVELLFKTTLKHCANNFNQAFTFLMVLFQKQKFDSLPNETLQTLVSIPALFEILLDFNSQEKSLDRVLLILFKYLSSNCIESAECYTLLTQLIGELLPISNQYHVLIFNQLTQTYLATASNKDEVDEPVINVLRLLNSEIVQDEFKKLSKNSKQKQKEIIKLQKSVLQQKTITTSSSNTIFLKLQSNIPSERKEGLILFKKEYCLEESSKSSTTTTTTTIDFNNISKSFSTTIYQRLVDCDGSIIKEAWNLPSLDLIVSPKELIKASIEFFKVQSFVSDKKLLDTVLSTVISVVSQSSISLIPDLTSILFSQILENNNSTTSSIIKKLNKDIHPIFNNITNQSNSNIESLIKIISTNVDKESNINFINQISKSNFSTFKSDIFIILILLNSIISCNNNKNKNNSNNNNNLIYQMFNIIVEISKSYLSKESTINNINNIQEVYKIINENNNSLKQQVSLICSLLSITVDSLFTISPEQFMKQLQQPSNTAATTEEKMISEIQKLCKLIFNSKITNIDLLLRGIVMKFFGNQLVFFKFLSQYWGHDDITTVYQSLCLSKILVNSKSFNRYLISNNQAIAIIPYLLLLKNQESSIRSTSLDSIQEIYKQIKSSSFEAISSTTSSNKLNFYGSTKQQPTIELKVLIKFLGQLVQYKNEITMDKTFLDNYFSRVLFNAQVNTVGSSSVASSSSDNESDEELTKMTKEDIQSIGKFLISSSLLVESLSSRLIMLQSLQSIKDDVTFVEVTISYITELLEKVKNSSLSYDESLILDILLKRLGQTSVLTNPKTKKQSLSLFISSLSISNELDIINNDNNTIKYTPLFALIGSINKSLLLTVPVKEQIGIVEKILSYFFSESNQIKQLAKNTLLSVLVDATVILPMLLPEKQQQQQQQSTDSTLPIPRYNSLFELIRLNSSKINGSSILVTPILAIIKNMETIVNQTVEKDALEYCKQLAMASLGAIIDCSIAKDIKTLESSFDVSIIIKCVESSNNLQTCSSALVLLSNMASKFPQKLFKFMESIIKMIKFVLVNGDDNFSFMILERFLTQLLPNFVKQGISLVQIFGLFLESFSSIPKKFRLQLFNCICQSVSYKQLHILFSLILTKKIQDLRIITNKLKHLDKDTIMSSDEQIKEEVDYEQFNEFISLFSDQIPVLEMSTSLGALCQTINLISIESGSCVEAVSEEEEEICSLLSRNNSKDNRLLQANTLDFICERLSSKVYLDNFSFNLDSEQKEVVEAKYLWAFENLLVLLKKTTEYSEKTANIKLNGSANSISIASGKDKFIKKLLSSVNLCMDRYSQLLSVKGFISTITQLLNHSDSNVRRRSLVIFNEKITLVKDDLTQDEVNQFLSLIDSFTRIIDSQTETETNKQTSLLSFEILARNFSTTNATAFLSQIPTIIKSMGHSSHQVVSSSLICIATLCSELQAKTIPYIPQFFPVLLNTLTGSYKTNVEEENETRTLLQISCISSLEMMLNTISKFLSPYLPQLLNALLHPRLTSNSLLSGKLFAQVKRLLTILTKNVEFRLLLPAMFSAYEFAVQSENDQSLICLFDFVGDISANLGPKDIALHHKSIFKFYLQCFEFRKKYKNRVKNADKVEDHIISSFMTLVMKLNENLFKPLFIKVLDWALNIQGGNQQQNGKHSDDDENGSDDEDDEEDTPKKKKLLNGKSKPTPNQPEKSKDNLLFFYKIVNSLALNLKTIFVPYFGYFLDDSIRQLQNIYSNIPFSQQPQQQQNINTVNDNTNTNTITLLNNNNTNNKRKKNQNITTITTNSNNNNNNNNLNSIDQDESILCFVISALEKCFIYDTDGFLDKQKFEQILPALVNQLENQMGTVESYKQRVSRYIAPSITQLAVAINQDLLWKHLNHTVLMKTRSPYSIVRYSSMVVIQSLHKKMGEQLLILLPETIPFISELLEDSVPEVEQITQDVVKIIETHLGAEESISSYL</sequence>
<dbReference type="Proteomes" id="UP001344447">
    <property type="component" value="Unassembled WGS sequence"/>
</dbReference>
<dbReference type="GO" id="GO:0000462">
    <property type="term" value="P:maturation of SSU-rRNA from tricistronic rRNA transcript (SSU-rRNA, 5.8S rRNA, LSU-rRNA)"/>
    <property type="evidence" value="ECO:0007669"/>
    <property type="project" value="TreeGrafter"/>
</dbReference>
<dbReference type="GO" id="GO:0045943">
    <property type="term" value="P:positive regulation of transcription by RNA polymerase I"/>
    <property type="evidence" value="ECO:0007669"/>
    <property type="project" value="TreeGrafter"/>
</dbReference>
<dbReference type="PANTHER" id="PTHR13457">
    <property type="entry name" value="BAP28"/>
    <property type="match status" value="1"/>
</dbReference>
<keyword evidence="6 7" id="KW-0687">Ribonucleoprotein</keyword>
<dbReference type="InterPro" id="IPR040191">
    <property type="entry name" value="UTP10"/>
</dbReference>
<evidence type="ECO:0000256" key="7">
    <source>
        <dbReference type="RuleBase" id="RU367065"/>
    </source>
</evidence>
<dbReference type="Pfam" id="PF08146">
    <property type="entry name" value="BP28CT"/>
    <property type="match status" value="2"/>
</dbReference>
<dbReference type="GO" id="GO:0030515">
    <property type="term" value="F:snoRNA binding"/>
    <property type="evidence" value="ECO:0007669"/>
    <property type="project" value="TreeGrafter"/>
</dbReference>
<keyword evidence="3 7" id="KW-0690">Ribosome biogenesis</keyword>
<dbReference type="InterPro" id="IPR016024">
    <property type="entry name" value="ARM-type_fold"/>
</dbReference>
<evidence type="ECO:0000256" key="2">
    <source>
        <dbReference type="ARBA" id="ARBA00010559"/>
    </source>
</evidence>
<name>A0AAN7U2W8_9MYCE</name>
<evidence type="ECO:0000256" key="8">
    <source>
        <dbReference type="SAM" id="MobiDB-lite"/>
    </source>
</evidence>
<dbReference type="PANTHER" id="PTHR13457:SF1">
    <property type="entry name" value="HEAT REPEAT-CONTAINING PROTEIN 1"/>
    <property type="match status" value="1"/>
</dbReference>
<evidence type="ECO:0000256" key="4">
    <source>
        <dbReference type="ARBA" id="ARBA00022552"/>
    </source>
</evidence>
<dbReference type="InterPro" id="IPR022125">
    <property type="entry name" value="U3snoRNP10_N"/>
</dbReference>
<comment type="subcellular location">
    <subcellularLocation>
        <location evidence="1 7">Nucleus</location>
        <location evidence="1 7">Nucleolus</location>
    </subcellularLocation>
</comment>
<dbReference type="InterPro" id="IPR012954">
    <property type="entry name" value="BP28_C_dom"/>
</dbReference>
<comment type="caution">
    <text evidence="10">The sequence shown here is derived from an EMBL/GenBank/DDBJ whole genome shotgun (WGS) entry which is preliminary data.</text>
</comment>
<organism evidence="10 11">
    <name type="scientific">Dictyostelium firmibasis</name>
    <dbReference type="NCBI Taxonomy" id="79012"/>
    <lineage>
        <taxon>Eukaryota</taxon>
        <taxon>Amoebozoa</taxon>
        <taxon>Evosea</taxon>
        <taxon>Eumycetozoa</taxon>
        <taxon>Dictyostelia</taxon>
        <taxon>Dictyosteliales</taxon>
        <taxon>Dictyosteliaceae</taxon>
        <taxon>Dictyostelium</taxon>
    </lineage>
</organism>
<feature type="domain" description="BP28 C-terminal" evidence="9">
    <location>
        <begin position="1824"/>
        <end position="2071"/>
    </location>
</feature>
<dbReference type="GO" id="GO:0032040">
    <property type="term" value="C:small-subunit processome"/>
    <property type="evidence" value="ECO:0007669"/>
    <property type="project" value="TreeGrafter"/>
</dbReference>
<gene>
    <name evidence="10" type="ORF">RB653_000543</name>
</gene>
<accession>A0AAN7U2W8</accession>
<comment type="similarity">
    <text evidence="2 7">Belongs to the HEATR1/UTP10 family.</text>
</comment>
<evidence type="ECO:0000259" key="9">
    <source>
        <dbReference type="SMART" id="SM01036"/>
    </source>
</evidence>
<reference evidence="10 11" key="1">
    <citation type="submission" date="2023-11" db="EMBL/GenBank/DDBJ databases">
        <title>Dfirmibasis_genome.</title>
        <authorList>
            <person name="Edelbroek B."/>
            <person name="Kjellin J."/>
            <person name="Jerlstrom-Hultqvist J."/>
            <person name="Soderbom F."/>
        </authorList>
    </citation>
    <scope>NUCLEOTIDE SEQUENCE [LARGE SCALE GENOMIC DNA]</scope>
    <source>
        <strain evidence="10 11">TNS-C-14</strain>
    </source>
</reference>
<evidence type="ECO:0000256" key="5">
    <source>
        <dbReference type="ARBA" id="ARBA00023242"/>
    </source>
</evidence>
<evidence type="ECO:0000313" key="10">
    <source>
        <dbReference type="EMBL" id="KAK5580523.1"/>
    </source>
</evidence>
<feature type="compositionally biased region" description="Acidic residues" evidence="8">
    <location>
        <begin position="1906"/>
        <end position="1919"/>
    </location>
</feature>
<dbReference type="Gene3D" id="1.25.10.10">
    <property type="entry name" value="Leucine-rich Repeat Variant"/>
    <property type="match status" value="1"/>
</dbReference>
<dbReference type="EMBL" id="JAVFKY010000002">
    <property type="protein sequence ID" value="KAK5580523.1"/>
    <property type="molecule type" value="Genomic_DNA"/>
</dbReference>
<proteinExistence type="inferred from homology"/>
<keyword evidence="5 7" id="KW-0539">Nucleus</keyword>
<feature type="region of interest" description="Disordered" evidence="8">
    <location>
        <begin position="1896"/>
        <end position="1940"/>
    </location>
</feature>
<dbReference type="SUPFAM" id="SSF48371">
    <property type="entry name" value="ARM repeat"/>
    <property type="match status" value="1"/>
</dbReference>
<protein>
    <recommendedName>
        <fullName evidence="7">HEAT repeat-containing protein 1</fullName>
    </recommendedName>
</protein>
<evidence type="ECO:0000256" key="1">
    <source>
        <dbReference type="ARBA" id="ARBA00004604"/>
    </source>
</evidence>
<dbReference type="GO" id="GO:0034455">
    <property type="term" value="C:t-UTP complex"/>
    <property type="evidence" value="ECO:0007669"/>
    <property type="project" value="TreeGrafter"/>
</dbReference>